<evidence type="ECO:0000256" key="4">
    <source>
        <dbReference type="ARBA" id="ARBA00022729"/>
    </source>
</evidence>
<accession>A0A160TTP2</accession>
<comment type="similarity">
    <text evidence="2">Belongs to the bacterial solute-binding protein 5 family.</text>
</comment>
<dbReference type="InterPro" id="IPR039424">
    <property type="entry name" value="SBP_5"/>
</dbReference>
<name>A0A160TTP2_9ZZZZ</name>
<dbReference type="GO" id="GO:0030313">
    <property type="term" value="C:cell envelope"/>
    <property type="evidence" value="ECO:0007669"/>
    <property type="project" value="UniProtKB-SubCell"/>
</dbReference>
<proteinExistence type="inferred from homology"/>
<dbReference type="PIRSF" id="PIRSF002741">
    <property type="entry name" value="MppA"/>
    <property type="match status" value="1"/>
</dbReference>
<protein>
    <submittedName>
        <fullName evidence="6">Oligopeptide ABC transporter, periplasmic oligopeptide-binding protein OppA (TC 3.A.1.5.1)</fullName>
    </submittedName>
</protein>
<dbReference type="InterPro" id="IPR030678">
    <property type="entry name" value="Peptide/Ni-bd"/>
</dbReference>
<dbReference type="SUPFAM" id="SSF53850">
    <property type="entry name" value="Periplasmic binding protein-like II"/>
    <property type="match status" value="1"/>
</dbReference>
<dbReference type="InterPro" id="IPR006311">
    <property type="entry name" value="TAT_signal"/>
</dbReference>
<dbReference type="PROSITE" id="PS51318">
    <property type="entry name" value="TAT"/>
    <property type="match status" value="1"/>
</dbReference>
<reference evidence="6" key="1">
    <citation type="submission" date="2015-10" db="EMBL/GenBank/DDBJ databases">
        <authorList>
            <person name="Gilbert D.G."/>
        </authorList>
    </citation>
    <scope>NUCLEOTIDE SEQUENCE</scope>
</reference>
<dbReference type="CDD" id="cd08503">
    <property type="entry name" value="PBP2_NikA_DppA_OppA_like_17"/>
    <property type="match status" value="1"/>
</dbReference>
<dbReference type="EMBL" id="CZRL01000094">
    <property type="protein sequence ID" value="CUS53144.1"/>
    <property type="molecule type" value="Genomic_DNA"/>
</dbReference>
<dbReference type="InterPro" id="IPR000914">
    <property type="entry name" value="SBP_5_dom"/>
</dbReference>
<keyword evidence="4" id="KW-0732">Signal</keyword>
<dbReference type="GO" id="GO:0042597">
    <property type="term" value="C:periplasmic space"/>
    <property type="evidence" value="ECO:0007669"/>
    <property type="project" value="UniProtKB-ARBA"/>
</dbReference>
<evidence type="ECO:0000256" key="2">
    <source>
        <dbReference type="ARBA" id="ARBA00005695"/>
    </source>
</evidence>
<dbReference type="Gene3D" id="3.40.190.10">
    <property type="entry name" value="Periplasmic binding protein-like II"/>
    <property type="match status" value="1"/>
</dbReference>
<sequence>MKEINQLRERLSQGRITRRDFIRSAIALGVALPTATSLSSAVLAATPNKGGMLRQALTGGASSDSLDPATYLDSYMINVGMGQLRNNLTEIDENNQLVPELAESWDSSDGQTWAFELRQGVEFHNGRSLKASDVVASIQHHLGENTKSAAKGIVSQITDIMAHGDHQVMMVLEGPNADFPYLMSDYHLGICPANDDGTIDTQSGLGTGGYKLESFDPGVRTLTVRNPNYWKAGRAHFDSIETLFISDTGARENGLMSDELDLITSPAAATAGRLAKKPGIEVFYTNGNQHCTLPMLNNVSPFNDNNVVMALKHAIDRQEWLEKIWFGYASLGNDIPIGPANRYRATNEEIPQREYDLDKAKYYMKQAGRSSLDLQIAVADTAFQNSDDACVLFQETARPAGINIEVVRRPDDGYWSNVWLVDPWCASYWGGRPTEDWMFSQVYSENAIATGWSETFFNNPRFEELLPQARAELDDAKRREMYVEMQRIVHDNCSVIIPIFSAYGHASSDKVKHSENIASNWEFDGNKNAERWWFG</sequence>
<dbReference type="PANTHER" id="PTHR30290:SF10">
    <property type="entry name" value="PERIPLASMIC OLIGOPEPTIDE-BINDING PROTEIN-RELATED"/>
    <property type="match status" value="1"/>
</dbReference>
<evidence type="ECO:0000256" key="1">
    <source>
        <dbReference type="ARBA" id="ARBA00004196"/>
    </source>
</evidence>
<evidence type="ECO:0000259" key="5">
    <source>
        <dbReference type="Pfam" id="PF00496"/>
    </source>
</evidence>
<evidence type="ECO:0000313" key="6">
    <source>
        <dbReference type="EMBL" id="CUS53144.1"/>
    </source>
</evidence>
<dbReference type="PANTHER" id="PTHR30290">
    <property type="entry name" value="PERIPLASMIC BINDING COMPONENT OF ABC TRANSPORTER"/>
    <property type="match status" value="1"/>
</dbReference>
<dbReference type="Pfam" id="PF00496">
    <property type="entry name" value="SBP_bac_5"/>
    <property type="match status" value="1"/>
</dbReference>
<evidence type="ECO:0000256" key="3">
    <source>
        <dbReference type="ARBA" id="ARBA00022448"/>
    </source>
</evidence>
<dbReference type="GO" id="GO:0043190">
    <property type="term" value="C:ATP-binding cassette (ABC) transporter complex"/>
    <property type="evidence" value="ECO:0007669"/>
    <property type="project" value="InterPro"/>
</dbReference>
<comment type="subcellular location">
    <subcellularLocation>
        <location evidence="1">Cell envelope</location>
    </subcellularLocation>
</comment>
<organism evidence="6">
    <name type="scientific">hydrothermal vent metagenome</name>
    <dbReference type="NCBI Taxonomy" id="652676"/>
    <lineage>
        <taxon>unclassified sequences</taxon>
        <taxon>metagenomes</taxon>
        <taxon>ecological metagenomes</taxon>
    </lineage>
</organism>
<feature type="domain" description="Solute-binding protein family 5" evidence="5">
    <location>
        <begin position="97"/>
        <end position="444"/>
    </location>
</feature>
<dbReference type="Gene3D" id="3.10.105.10">
    <property type="entry name" value="Dipeptide-binding Protein, Domain 3"/>
    <property type="match status" value="1"/>
</dbReference>
<gene>
    <name evidence="6" type="ORF">MGWOODY_XGa2773</name>
</gene>
<keyword evidence="3" id="KW-0813">Transport</keyword>
<dbReference type="GO" id="GO:0015833">
    <property type="term" value="P:peptide transport"/>
    <property type="evidence" value="ECO:0007669"/>
    <property type="project" value="TreeGrafter"/>
</dbReference>
<dbReference type="AlphaFoldDB" id="A0A160TTP2"/>
<dbReference type="GO" id="GO:1904680">
    <property type="term" value="F:peptide transmembrane transporter activity"/>
    <property type="evidence" value="ECO:0007669"/>
    <property type="project" value="TreeGrafter"/>
</dbReference>
<dbReference type="Gene3D" id="3.90.76.10">
    <property type="entry name" value="Dipeptide-binding Protein, Domain 1"/>
    <property type="match status" value="1"/>
</dbReference>